<dbReference type="AlphaFoldDB" id="A0A8H7T0C0"/>
<evidence type="ECO:0000313" key="2">
    <source>
        <dbReference type="Proteomes" id="UP000664132"/>
    </source>
</evidence>
<accession>A0A8H7T0C0</accession>
<reference evidence="1" key="1">
    <citation type="submission" date="2021-02" db="EMBL/GenBank/DDBJ databases">
        <title>Genome sequence Cadophora malorum strain M34.</title>
        <authorList>
            <person name="Stefanovic E."/>
            <person name="Vu D."/>
            <person name="Scully C."/>
            <person name="Dijksterhuis J."/>
            <person name="Roader J."/>
            <person name="Houbraken J."/>
        </authorList>
    </citation>
    <scope>NUCLEOTIDE SEQUENCE</scope>
    <source>
        <strain evidence="1">M34</strain>
    </source>
</reference>
<proteinExistence type="predicted"/>
<evidence type="ECO:0000313" key="1">
    <source>
        <dbReference type="EMBL" id="KAG4411204.1"/>
    </source>
</evidence>
<name>A0A8H7T0C0_9HELO</name>
<dbReference type="EMBL" id="JAFJYH010000506">
    <property type="protein sequence ID" value="KAG4411204.1"/>
    <property type="molecule type" value="Genomic_DNA"/>
</dbReference>
<comment type="caution">
    <text evidence="1">The sequence shown here is derived from an EMBL/GenBank/DDBJ whole genome shotgun (WGS) entry which is preliminary data.</text>
</comment>
<protein>
    <submittedName>
        <fullName evidence="1">Uncharacterized protein</fullName>
    </submittedName>
</protein>
<keyword evidence="2" id="KW-1185">Reference proteome</keyword>
<sequence length="114" mass="13180">MPTTLRALGLPKRSKVNLKVSMKLAKPFHRYRPLPRYEWGVLELGVFLPLHPLLAEARQYAARPEAARYLKDLYVALPWLPTLGKDPISQLRCGEKDKLALKQYMEHLGSWKTK</sequence>
<organism evidence="1 2">
    <name type="scientific">Cadophora malorum</name>
    <dbReference type="NCBI Taxonomy" id="108018"/>
    <lineage>
        <taxon>Eukaryota</taxon>
        <taxon>Fungi</taxon>
        <taxon>Dikarya</taxon>
        <taxon>Ascomycota</taxon>
        <taxon>Pezizomycotina</taxon>
        <taxon>Leotiomycetes</taxon>
        <taxon>Helotiales</taxon>
        <taxon>Ploettnerulaceae</taxon>
        <taxon>Cadophora</taxon>
    </lineage>
</organism>
<gene>
    <name evidence="1" type="ORF">IFR04_015658</name>
</gene>
<dbReference type="OrthoDB" id="3431156at2759"/>
<dbReference type="Proteomes" id="UP000664132">
    <property type="component" value="Unassembled WGS sequence"/>
</dbReference>